<dbReference type="GO" id="GO:0022857">
    <property type="term" value="F:transmembrane transporter activity"/>
    <property type="evidence" value="ECO:0007669"/>
    <property type="project" value="InterPro"/>
</dbReference>
<reference evidence="3" key="1">
    <citation type="submission" date="2021-01" db="EMBL/GenBank/DDBJ databases">
        <authorList>
            <person name="Corre E."/>
            <person name="Pelletier E."/>
            <person name="Niang G."/>
            <person name="Scheremetjew M."/>
            <person name="Finn R."/>
            <person name="Kale V."/>
            <person name="Holt S."/>
            <person name="Cochrane G."/>
            <person name="Meng A."/>
            <person name="Brown T."/>
            <person name="Cohen L."/>
        </authorList>
    </citation>
    <scope>NUCLEOTIDE SEQUENCE</scope>
</reference>
<feature type="chain" id="PRO_5031325846" description="ABC-type glycine betaine transport system substrate-binding domain-containing protein" evidence="1">
    <location>
        <begin position="31"/>
        <end position="334"/>
    </location>
</feature>
<protein>
    <recommendedName>
        <fullName evidence="2">ABC-type glycine betaine transport system substrate-binding domain-containing protein</fullName>
    </recommendedName>
</protein>
<sequence>MASGRLRSAMCVSIGRVSLFAALLQPCVTGLEIVVGTFQDTFHQAEAAVIVNMLRSRGYVNATLSIGANHSAVFDGLWSGNTHILPSVWLPSGHASFVAGHDYVQLGTTSEEGVFYWAASPAAVAAGVRSIDDLADVSKTAGFETTIYGAAPGTGLSIASSQIVAALNAKRTTSDPAAPLFEYVPDFESNVAFLDEHQHNETMRFVSALWLPFWGYQRYVVDGTMTRLSSGTVGAPAFGLPNRGVTLVAPSFLKSGLLDDVTLGVLASMFIGNSAIAVMDESIYSNHRTPIDAALESALLPENNYWFEVYRDTSTPLHSEGCVSAASRNVAVSI</sequence>
<keyword evidence="1" id="KW-0732">Signal</keyword>
<evidence type="ECO:0000259" key="2">
    <source>
        <dbReference type="Pfam" id="PF04069"/>
    </source>
</evidence>
<dbReference type="EMBL" id="HBFQ01000784">
    <property type="protein sequence ID" value="CAD8826167.1"/>
    <property type="molecule type" value="Transcribed_RNA"/>
</dbReference>
<evidence type="ECO:0000313" key="3">
    <source>
        <dbReference type="EMBL" id="CAD8826167.1"/>
    </source>
</evidence>
<dbReference type="InterPro" id="IPR007210">
    <property type="entry name" value="ABC_Gly_betaine_transp_sub-bd"/>
</dbReference>
<feature type="domain" description="ABC-type glycine betaine transport system substrate-binding" evidence="2">
    <location>
        <begin position="32"/>
        <end position="169"/>
    </location>
</feature>
<proteinExistence type="predicted"/>
<feature type="signal peptide" evidence="1">
    <location>
        <begin position="1"/>
        <end position="30"/>
    </location>
</feature>
<accession>A0A7S1EVC4</accession>
<name>A0A7S1EVC4_NOCSC</name>
<organism evidence="3">
    <name type="scientific">Noctiluca scintillans</name>
    <name type="common">Sea sparkle</name>
    <name type="synonym">Red tide dinoflagellate</name>
    <dbReference type="NCBI Taxonomy" id="2966"/>
    <lineage>
        <taxon>Eukaryota</taxon>
        <taxon>Sar</taxon>
        <taxon>Alveolata</taxon>
        <taxon>Dinophyceae</taxon>
        <taxon>Noctilucales</taxon>
        <taxon>Noctilucaceae</taxon>
        <taxon>Noctiluca</taxon>
    </lineage>
</organism>
<dbReference type="SUPFAM" id="SSF53850">
    <property type="entry name" value="Periplasmic binding protein-like II"/>
    <property type="match status" value="1"/>
</dbReference>
<evidence type="ECO:0000256" key="1">
    <source>
        <dbReference type="SAM" id="SignalP"/>
    </source>
</evidence>
<gene>
    <name evidence="3" type="ORF">NSCI0253_LOCUS513</name>
</gene>
<dbReference type="GO" id="GO:0043190">
    <property type="term" value="C:ATP-binding cassette (ABC) transporter complex"/>
    <property type="evidence" value="ECO:0007669"/>
    <property type="project" value="InterPro"/>
</dbReference>
<dbReference type="AlphaFoldDB" id="A0A7S1EVC4"/>
<dbReference type="Pfam" id="PF04069">
    <property type="entry name" value="OpuAC"/>
    <property type="match status" value="1"/>
</dbReference>